<evidence type="ECO:0000259" key="1">
    <source>
        <dbReference type="Pfam" id="PF20151"/>
    </source>
</evidence>
<name>A0A4Q9ML82_9APHY</name>
<gene>
    <name evidence="2" type="ORF">BD311DRAFT_663633</name>
</gene>
<dbReference type="AlphaFoldDB" id="A0A4Q9ML82"/>
<feature type="domain" description="DUF6533" evidence="1">
    <location>
        <begin position="4"/>
        <end position="45"/>
    </location>
</feature>
<dbReference type="InterPro" id="IPR045340">
    <property type="entry name" value="DUF6533"/>
</dbReference>
<dbReference type="Pfam" id="PF20151">
    <property type="entry name" value="DUF6533"/>
    <property type="match status" value="1"/>
</dbReference>
<sequence>IASSFSVLLAYDYILTFNSEVTLFWMGSRPSGATILFLLNRYNALVSQFLGVTPFPSSVEVCLSTAISVEVACVVLSALQYLPWAAFSALRSYALCLDPYRWPISATVFALSLVPLVTNMWVRTLDLPCPSSSDSS</sequence>
<feature type="non-terminal residue" evidence="2">
    <location>
        <position position="1"/>
    </location>
</feature>
<protein>
    <recommendedName>
        <fullName evidence="1">DUF6533 domain-containing protein</fullName>
    </recommendedName>
</protein>
<dbReference type="OrthoDB" id="2803882at2759"/>
<organism evidence="2">
    <name type="scientific">Dichomitus squalens</name>
    <dbReference type="NCBI Taxonomy" id="114155"/>
    <lineage>
        <taxon>Eukaryota</taxon>
        <taxon>Fungi</taxon>
        <taxon>Dikarya</taxon>
        <taxon>Basidiomycota</taxon>
        <taxon>Agaricomycotina</taxon>
        <taxon>Agaricomycetes</taxon>
        <taxon>Polyporales</taxon>
        <taxon>Polyporaceae</taxon>
        <taxon>Dichomitus</taxon>
    </lineage>
</organism>
<dbReference type="EMBL" id="ML143423">
    <property type="protein sequence ID" value="TBU28235.1"/>
    <property type="molecule type" value="Genomic_DNA"/>
</dbReference>
<dbReference type="Proteomes" id="UP000292957">
    <property type="component" value="Unassembled WGS sequence"/>
</dbReference>
<accession>A0A4Q9ML82</accession>
<evidence type="ECO:0000313" key="2">
    <source>
        <dbReference type="EMBL" id="TBU28235.1"/>
    </source>
</evidence>
<proteinExistence type="predicted"/>
<reference evidence="2" key="1">
    <citation type="submission" date="2019-01" db="EMBL/GenBank/DDBJ databases">
        <title>Draft genome sequences of three monokaryotic isolates of the white-rot basidiomycete fungus Dichomitus squalens.</title>
        <authorList>
            <consortium name="DOE Joint Genome Institute"/>
            <person name="Lopez S.C."/>
            <person name="Andreopoulos B."/>
            <person name="Pangilinan J."/>
            <person name="Lipzen A."/>
            <person name="Riley R."/>
            <person name="Ahrendt S."/>
            <person name="Ng V."/>
            <person name="Barry K."/>
            <person name="Daum C."/>
            <person name="Grigoriev I.V."/>
            <person name="Hilden K.S."/>
            <person name="Makela M.R."/>
            <person name="de Vries R.P."/>
        </authorList>
    </citation>
    <scope>NUCLEOTIDE SEQUENCE [LARGE SCALE GENOMIC DNA]</scope>
    <source>
        <strain evidence="2">OM18370.1</strain>
    </source>
</reference>